<evidence type="ECO:0000256" key="1">
    <source>
        <dbReference type="ARBA" id="ARBA00010520"/>
    </source>
</evidence>
<evidence type="ECO:0000256" key="2">
    <source>
        <dbReference type="RuleBase" id="RU363120"/>
    </source>
</evidence>
<protein>
    <recommendedName>
        <fullName evidence="2">mRNA stability protein</fullName>
    </recommendedName>
</protein>
<dbReference type="Proteomes" id="UP000068243">
    <property type="component" value="Unassembled WGS sequence"/>
</dbReference>
<dbReference type="Pfam" id="PF04667">
    <property type="entry name" value="Endosulfine"/>
    <property type="match status" value="1"/>
</dbReference>
<evidence type="ECO:0000313" key="4">
    <source>
        <dbReference type="EMBL" id="GAQ47557.1"/>
    </source>
</evidence>
<name>A0A117E3T0_ASPNG</name>
<feature type="compositionally biased region" description="Polar residues" evidence="3">
    <location>
        <begin position="102"/>
        <end position="122"/>
    </location>
</feature>
<feature type="region of interest" description="Disordered" evidence="3">
    <location>
        <begin position="74"/>
        <end position="122"/>
    </location>
</feature>
<dbReference type="OMA" id="IHEDKCA"/>
<dbReference type="VEuPathDB" id="FungiDB:ASPNIDRAFT2_1182745"/>
<comment type="function">
    <text evidence="2">Plays an essential role in initiation of the G0 program by preventing the degradation of specific nutrient-regulated mRNAs via the 5'-3' mRNA decay pathway.</text>
</comment>
<evidence type="ECO:0000256" key="3">
    <source>
        <dbReference type="SAM" id="MobiDB-lite"/>
    </source>
</evidence>
<comment type="similarity">
    <text evidence="1 2">Belongs to the endosulfine family.</text>
</comment>
<dbReference type="OrthoDB" id="5949865at2759"/>
<feature type="compositionally biased region" description="Basic and acidic residues" evidence="3">
    <location>
        <begin position="1"/>
        <end position="21"/>
    </location>
</feature>
<gene>
    <name evidence="4" type="ORF">ABL_10218</name>
</gene>
<evidence type="ECO:0000313" key="5">
    <source>
        <dbReference type="Proteomes" id="UP000068243"/>
    </source>
</evidence>
<reference evidence="5" key="1">
    <citation type="journal article" date="2016" name="Genome Announc.">
        <title>Draft genome sequence of Aspergillus niger strain An76.</title>
        <authorList>
            <person name="Gong W."/>
            <person name="Cheng Z."/>
            <person name="Zhang H."/>
            <person name="Liu L."/>
            <person name="Gao P."/>
            <person name="Wang L."/>
        </authorList>
    </citation>
    <scope>NUCLEOTIDE SEQUENCE [LARGE SCALE GENOMIC DNA]</scope>
    <source>
        <strain evidence="5">An76</strain>
    </source>
</reference>
<feature type="region of interest" description="Disordered" evidence="3">
    <location>
        <begin position="1"/>
        <end position="32"/>
    </location>
</feature>
<comment type="caution">
    <text evidence="4">The sequence shown here is derived from an EMBL/GenBank/DDBJ whole genome shotgun (WGS) entry which is preliminary data.</text>
</comment>
<feature type="compositionally biased region" description="Basic and acidic residues" evidence="3">
    <location>
        <begin position="91"/>
        <end position="101"/>
    </location>
</feature>
<dbReference type="EMBL" id="BCMY01000031">
    <property type="protein sequence ID" value="GAQ47557.1"/>
    <property type="molecule type" value="Genomic_DNA"/>
</dbReference>
<dbReference type="InterPro" id="IPR006760">
    <property type="entry name" value="Endosulphine"/>
</dbReference>
<dbReference type="VEuPathDB" id="FungiDB:An12g02590"/>
<sequence>MDHKGDNEVHDRPLSERDKRILTTYGRLPCGGSLGQQAKKRTYFDSGDYALSAAHRVTDNGDIQTGTAHPVRESISHPFAPVPSTGNAAKEANDGICEDKSAITQVPRSPLSRNPSFSDQDL</sequence>
<accession>A0A117E3T0</accession>
<organism evidence="4 5">
    <name type="scientific">Aspergillus niger</name>
    <dbReference type="NCBI Taxonomy" id="5061"/>
    <lineage>
        <taxon>Eukaryota</taxon>
        <taxon>Fungi</taxon>
        <taxon>Dikarya</taxon>
        <taxon>Ascomycota</taxon>
        <taxon>Pezizomycotina</taxon>
        <taxon>Eurotiomycetes</taxon>
        <taxon>Eurotiomycetidae</taxon>
        <taxon>Eurotiales</taxon>
        <taxon>Aspergillaceae</taxon>
        <taxon>Aspergillus</taxon>
        <taxon>Aspergillus subgen. Circumdati</taxon>
    </lineage>
</organism>
<proteinExistence type="inferred from homology"/>
<dbReference type="VEuPathDB" id="FungiDB:M747DRAFT_370043"/>
<dbReference type="AlphaFoldDB" id="A0A117E3T0"/>